<protein>
    <submittedName>
        <fullName evidence="1">Uncharacterized protein</fullName>
    </submittedName>
</protein>
<evidence type="ECO:0000313" key="2">
    <source>
        <dbReference type="Proteomes" id="UP000324222"/>
    </source>
</evidence>
<gene>
    <name evidence="1" type="ORF">E2C01_049604</name>
</gene>
<reference evidence="1 2" key="1">
    <citation type="submission" date="2019-05" db="EMBL/GenBank/DDBJ databases">
        <title>Another draft genome of Portunus trituberculatus and its Hox gene families provides insights of decapod evolution.</title>
        <authorList>
            <person name="Jeong J.-H."/>
            <person name="Song I."/>
            <person name="Kim S."/>
            <person name="Choi T."/>
            <person name="Kim D."/>
            <person name="Ryu S."/>
            <person name="Kim W."/>
        </authorList>
    </citation>
    <scope>NUCLEOTIDE SEQUENCE [LARGE SCALE GENOMIC DNA]</scope>
    <source>
        <tissue evidence="1">Muscle</tissue>
    </source>
</reference>
<dbReference type="EMBL" id="VSRR010013349">
    <property type="protein sequence ID" value="MPC55662.1"/>
    <property type="molecule type" value="Genomic_DNA"/>
</dbReference>
<dbReference type="Proteomes" id="UP000324222">
    <property type="component" value="Unassembled WGS sequence"/>
</dbReference>
<evidence type="ECO:0000313" key="1">
    <source>
        <dbReference type="EMBL" id="MPC55662.1"/>
    </source>
</evidence>
<dbReference type="AlphaFoldDB" id="A0A5B7G9X3"/>
<sequence>MAKSLSELRQMQRSQLTRINKEDLIESILAAPDANEGLVQGLMERLNELASDVKELTKAVTAPDSYINKKFEDLQAQVNKQAEILAKQQRYLEILDRKEN</sequence>
<accession>A0A5B7G9X3</accession>
<proteinExistence type="predicted"/>
<keyword evidence="2" id="KW-1185">Reference proteome</keyword>
<comment type="caution">
    <text evidence="1">The sequence shown here is derived from an EMBL/GenBank/DDBJ whole genome shotgun (WGS) entry which is preliminary data.</text>
</comment>
<name>A0A5B7G9X3_PORTR</name>
<organism evidence="1 2">
    <name type="scientific">Portunus trituberculatus</name>
    <name type="common">Swimming crab</name>
    <name type="synonym">Neptunus trituberculatus</name>
    <dbReference type="NCBI Taxonomy" id="210409"/>
    <lineage>
        <taxon>Eukaryota</taxon>
        <taxon>Metazoa</taxon>
        <taxon>Ecdysozoa</taxon>
        <taxon>Arthropoda</taxon>
        <taxon>Crustacea</taxon>
        <taxon>Multicrustacea</taxon>
        <taxon>Malacostraca</taxon>
        <taxon>Eumalacostraca</taxon>
        <taxon>Eucarida</taxon>
        <taxon>Decapoda</taxon>
        <taxon>Pleocyemata</taxon>
        <taxon>Brachyura</taxon>
        <taxon>Eubrachyura</taxon>
        <taxon>Portunoidea</taxon>
        <taxon>Portunidae</taxon>
        <taxon>Portuninae</taxon>
        <taxon>Portunus</taxon>
    </lineage>
</organism>